<name>A0A0L0CKL0_LUCCU</name>
<evidence type="ECO:0000313" key="1">
    <source>
        <dbReference type="EMBL" id="KNC32772.1"/>
    </source>
</evidence>
<dbReference type="AlphaFoldDB" id="A0A0L0CKL0"/>
<dbReference type="InterPro" id="IPR021109">
    <property type="entry name" value="Peptidase_aspartic_dom_sf"/>
</dbReference>
<gene>
    <name evidence="1" type="ORF">FF38_10753</name>
</gene>
<dbReference type="Gene3D" id="2.40.70.10">
    <property type="entry name" value="Acid Proteases"/>
    <property type="match status" value="1"/>
</dbReference>
<comment type="caution">
    <text evidence="1">The sequence shown here is derived from an EMBL/GenBank/DDBJ whole genome shotgun (WGS) entry which is preliminary data.</text>
</comment>
<accession>A0A0L0CKL0</accession>
<sequence length="140" mass="15890">MPENSSNNSTAGGGTPITLLPTQPIAYFVPNLDKWELWHERLEIYFVENGNWMNLYTLPVMINGYHLKAICDTGASCKLLSKSFLQKIKEVNTILEKRDLSVVCEETKDEFSDVFNDGLGAYKCAKFSLSRNETARPIFF</sequence>
<organism evidence="1 2">
    <name type="scientific">Lucilia cuprina</name>
    <name type="common">Green bottle fly</name>
    <name type="synonym">Australian sheep blowfly</name>
    <dbReference type="NCBI Taxonomy" id="7375"/>
    <lineage>
        <taxon>Eukaryota</taxon>
        <taxon>Metazoa</taxon>
        <taxon>Ecdysozoa</taxon>
        <taxon>Arthropoda</taxon>
        <taxon>Hexapoda</taxon>
        <taxon>Insecta</taxon>
        <taxon>Pterygota</taxon>
        <taxon>Neoptera</taxon>
        <taxon>Endopterygota</taxon>
        <taxon>Diptera</taxon>
        <taxon>Brachycera</taxon>
        <taxon>Muscomorpha</taxon>
        <taxon>Oestroidea</taxon>
        <taxon>Calliphoridae</taxon>
        <taxon>Luciliinae</taxon>
        <taxon>Lucilia</taxon>
    </lineage>
</organism>
<reference evidence="1 2" key="1">
    <citation type="journal article" date="2015" name="Nat. Commun.">
        <title>Lucilia cuprina genome unlocks parasitic fly biology to underpin future interventions.</title>
        <authorList>
            <person name="Anstead C.A."/>
            <person name="Korhonen P.K."/>
            <person name="Young N.D."/>
            <person name="Hall R.S."/>
            <person name="Jex A.R."/>
            <person name="Murali S.C."/>
            <person name="Hughes D.S."/>
            <person name="Lee S.F."/>
            <person name="Perry T."/>
            <person name="Stroehlein A.J."/>
            <person name="Ansell B.R."/>
            <person name="Breugelmans B."/>
            <person name="Hofmann A."/>
            <person name="Qu J."/>
            <person name="Dugan S."/>
            <person name="Lee S.L."/>
            <person name="Chao H."/>
            <person name="Dinh H."/>
            <person name="Han Y."/>
            <person name="Doddapaneni H.V."/>
            <person name="Worley K.C."/>
            <person name="Muzny D.M."/>
            <person name="Ioannidis P."/>
            <person name="Waterhouse R.M."/>
            <person name="Zdobnov E.M."/>
            <person name="James P.J."/>
            <person name="Bagnall N.H."/>
            <person name="Kotze A.C."/>
            <person name="Gibbs R.A."/>
            <person name="Richards S."/>
            <person name="Batterham P."/>
            <person name="Gasser R.B."/>
        </authorList>
    </citation>
    <scope>NUCLEOTIDE SEQUENCE [LARGE SCALE GENOMIC DNA]</scope>
    <source>
        <strain evidence="1 2">LS</strain>
        <tissue evidence="1">Full body</tissue>
    </source>
</reference>
<evidence type="ECO:0000313" key="2">
    <source>
        <dbReference type="Proteomes" id="UP000037069"/>
    </source>
</evidence>
<dbReference type="EMBL" id="JRES01000270">
    <property type="protein sequence ID" value="KNC32772.1"/>
    <property type="molecule type" value="Genomic_DNA"/>
</dbReference>
<proteinExistence type="predicted"/>
<keyword evidence="2" id="KW-1185">Reference proteome</keyword>
<protein>
    <submittedName>
        <fullName evidence="1">Uncharacterized protein</fullName>
    </submittedName>
</protein>
<dbReference type="Proteomes" id="UP000037069">
    <property type="component" value="Unassembled WGS sequence"/>
</dbReference>